<dbReference type="InterPro" id="IPR013986">
    <property type="entry name" value="DExx_box_DNA_helicase_dom_sf"/>
</dbReference>
<evidence type="ECO:0000256" key="9">
    <source>
        <dbReference type="ARBA" id="ARBA00023125"/>
    </source>
</evidence>
<dbReference type="InterPro" id="IPR014016">
    <property type="entry name" value="UvrD-like_ATP-bd"/>
</dbReference>
<keyword evidence="19" id="KW-1185">Reference proteome</keyword>
<dbReference type="Gene3D" id="1.10.486.10">
    <property type="entry name" value="PCRA, domain 4"/>
    <property type="match status" value="1"/>
</dbReference>
<dbReference type="GO" id="GO:0003677">
    <property type="term" value="F:DNA binding"/>
    <property type="evidence" value="ECO:0007669"/>
    <property type="project" value="UniProtKB-KW"/>
</dbReference>
<dbReference type="GO" id="GO:0005829">
    <property type="term" value="C:cytosol"/>
    <property type="evidence" value="ECO:0007669"/>
    <property type="project" value="TreeGrafter"/>
</dbReference>
<dbReference type="PANTHER" id="PTHR11070">
    <property type="entry name" value="UVRD / RECB / PCRA DNA HELICASE FAMILY MEMBER"/>
    <property type="match status" value="1"/>
</dbReference>
<dbReference type="Proteomes" id="UP000181917">
    <property type="component" value="Unassembled WGS sequence"/>
</dbReference>
<evidence type="ECO:0000259" key="16">
    <source>
        <dbReference type="PROSITE" id="PS51198"/>
    </source>
</evidence>
<name>A0A1H1FF55_9MICC</name>
<dbReference type="KEGG" id="acry:AC20117_00450"/>
<dbReference type="Pfam" id="PF12705">
    <property type="entry name" value="PDDEXK_1"/>
    <property type="match status" value="1"/>
</dbReference>
<dbReference type="CDD" id="cd17932">
    <property type="entry name" value="DEXQc_UvrD"/>
    <property type="match status" value="1"/>
</dbReference>
<keyword evidence="11" id="KW-0413">Isomerase</keyword>
<dbReference type="AlphaFoldDB" id="A0A1H1FF55"/>
<comment type="catalytic activity">
    <reaction evidence="14">
        <text>ATP + H2O = ADP + phosphate + H(+)</text>
        <dbReference type="Rhea" id="RHEA:13065"/>
        <dbReference type="ChEBI" id="CHEBI:15377"/>
        <dbReference type="ChEBI" id="CHEBI:15378"/>
        <dbReference type="ChEBI" id="CHEBI:30616"/>
        <dbReference type="ChEBI" id="CHEBI:43474"/>
        <dbReference type="ChEBI" id="CHEBI:456216"/>
        <dbReference type="EC" id="5.6.2.4"/>
    </reaction>
</comment>
<evidence type="ECO:0000256" key="2">
    <source>
        <dbReference type="ARBA" id="ARBA00022722"/>
    </source>
</evidence>
<feature type="domain" description="UvrD-like helicase C-terminal" evidence="17">
    <location>
        <begin position="368"/>
        <end position="700"/>
    </location>
</feature>
<evidence type="ECO:0000256" key="11">
    <source>
        <dbReference type="ARBA" id="ARBA00023235"/>
    </source>
</evidence>
<comment type="catalytic activity">
    <reaction evidence="12">
        <text>Couples ATP hydrolysis with the unwinding of duplex DNA by translocating in the 3'-5' direction.</text>
        <dbReference type="EC" id="5.6.2.4"/>
    </reaction>
</comment>
<keyword evidence="5 15" id="KW-0378">Hydrolase</keyword>
<feature type="binding site" evidence="15">
    <location>
        <begin position="43"/>
        <end position="50"/>
    </location>
    <ligand>
        <name>ATP</name>
        <dbReference type="ChEBI" id="CHEBI:30616"/>
    </ligand>
</feature>
<evidence type="ECO:0000256" key="14">
    <source>
        <dbReference type="ARBA" id="ARBA00048988"/>
    </source>
</evidence>
<keyword evidence="3 15" id="KW-0547">Nucleotide-binding</keyword>
<keyword evidence="6 15" id="KW-0347">Helicase</keyword>
<evidence type="ECO:0000256" key="13">
    <source>
        <dbReference type="ARBA" id="ARBA00034808"/>
    </source>
</evidence>
<evidence type="ECO:0000256" key="12">
    <source>
        <dbReference type="ARBA" id="ARBA00034617"/>
    </source>
</evidence>
<protein>
    <recommendedName>
        <fullName evidence="13">DNA 3'-5' helicase</fullName>
        <ecNumber evidence="13">5.6.2.4</ecNumber>
    </recommendedName>
</protein>
<evidence type="ECO:0000259" key="17">
    <source>
        <dbReference type="PROSITE" id="PS51217"/>
    </source>
</evidence>
<dbReference type="PROSITE" id="PS51198">
    <property type="entry name" value="UVRD_HELICASE_ATP_BIND"/>
    <property type="match status" value="1"/>
</dbReference>
<dbReference type="Gene3D" id="3.40.50.300">
    <property type="entry name" value="P-loop containing nucleotide triphosphate hydrolases"/>
    <property type="match status" value="2"/>
</dbReference>
<dbReference type="GO" id="GO:0004527">
    <property type="term" value="F:exonuclease activity"/>
    <property type="evidence" value="ECO:0007669"/>
    <property type="project" value="UniProtKB-KW"/>
</dbReference>
<dbReference type="Pfam" id="PF13361">
    <property type="entry name" value="UvrD_C"/>
    <property type="match status" value="1"/>
</dbReference>
<dbReference type="STRING" id="37928.SAMN04489742_3408"/>
<accession>A0A1H1FF55</accession>
<keyword evidence="7" id="KW-0269">Exonuclease</keyword>
<dbReference type="SUPFAM" id="SSF52540">
    <property type="entry name" value="P-loop containing nucleoside triphosphate hydrolases"/>
    <property type="match status" value="1"/>
</dbReference>
<dbReference type="InterPro" id="IPR014017">
    <property type="entry name" value="DNA_helicase_UvrD-like_C"/>
</dbReference>
<dbReference type="InterPro" id="IPR038726">
    <property type="entry name" value="PDDEXK_AddAB-type"/>
</dbReference>
<evidence type="ECO:0000313" key="18">
    <source>
        <dbReference type="EMBL" id="SDQ99369.1"/>
    </source>
</evidence>
<keyword evidence="2" id="KW-0540">Nuclease</keyword>
<evidence type="ECO:0000256" key="8">
    <source>
        <dbReference type="ARBA" id="ARBA00022840"/>
    </source>
</evidence>
<keyword evidence="4" id="KW-0227">DNA damage</keyword>
<evidence type="ECO:0000256" key="10">
    <source>
        <dbReference type="ARBA" id="ARBA00023204"/>
    </source>
</evidence>
<dbReference type="Pfam" id="PF00580">
    <property type="entry name" value="UvrD-helicase"/>
    <property type="match status" value="1"/>
</dbReference>
<evidence type="ECO:0000256" key="4">
    <source>
        <dbReference type="ARBA" id="ARBA00022763"/>
    </source>
</evidence>
<keyword evidence="8 15" id="KW-0067">ATP-binding</keyword>
<keyword evidence="10" id="KW-0234">DNA repair</keyword>
<organism evidence="18 19">
    <name type="scientific">Crystallibacter crystallopoietes</name>
    <dbReference type="NCBI Taxonomy" id="37928"/>
    <lineage>
        <taxon>Bacteria</taxon>
        <taxon>Bacillati</taxon>
        <taxon>Actinomycetota</taxon>
        <taxon>Actinomycetes</taxon>
        <taxon>Micrococcales</taxon>
        <taxon>Micrococcaceae</taxon>
        <taxon>Crystallibacter</taxon>
    </lineage>
</organism>
<dbReference type="Gene3D" id="1.10.10.160">
    <property type="match status" value="1"/>
</dbReference>
<dbReference type="GO" id="GO:0033202">
    <property type="term" value="C:DNA helicase complex"/>
    <property type="evidence" value="ECO:0007669"/>
    <property type="project" value="TreeGrafter"/>
</dbReference>
<keyword evidence="9" id="KW-0238">DNA-binding</keyword>
<evidence type="ECO:0000256" key="5">
    <source>
        <dbReference type="ARBA" id="ARBA00022801"/>
    </source>
</evidence>
<evidence type="ECO:0000256" key="15">
    <source>
        <dbReference type="PROSITE-ProRule" id="PRU00560"/>
    </source>
</evidence>
<dbReference type="PANTHER" id="PTHR11070:SF55">
    <property type="entry name" value="DNA 3'-5' HELICASE"/>
    <property type="match status" value="1"/>
</dbReference>
<reference evidence="18 19" key="1">
    <citation type="submission" date="2016-10" db="EMBL/GenBank/DDBJ databases">
        <authorList>
            <person name="de Groot N.N."/>
        </authorList>
    </citation>
    <scope>NUCLEOTIDE SEQUENCE [LARGE SCALE GENOMIC DNA]</scope>
    <source>
        <strain evidence="18 19">DSM 20117</strain>
    </source>
</reference>
<feature type="domain" description="UvrD-like helicase ATP-binding" evidence="16">
    <location>
        <begin position="22"/>
        <end position="360"/>
    </location>
</feature>
<dbReference type="EC" id="5.6.2.4" evidence="13"/>
<evidence type="ECO:0000313" key="19">
    <source>
        <dbReference type="Proteomes" id="UP000181917"/>
    </source>
</evidence>
<dbReference type="GO" id="GO:0000725">
    <property type="term" value="P:recombinational repair"/>
    <property type="evidence" value="ECO:0007669"/>
    <property type="project" value="TreeGrafter"/>
</dbReference>
<evidence type="ECO:0000256" key="6">
    <source>
        <dbReference type="ARBA" id="ARBA00022806"/>
    </source>
</evidence>
<dbReference type="Gene3D" id="3.90.320.10">
    <property type="match status" value="1"/>
</dbReference>
<proteinExistence type="inferred from homology"/>
<dbReference type="GO" id="GO:0043138">
    <property type="term" value="F:3'-5' DNA helicase activity"/>
    <property type="evidence" value="ECO:0007669"/>
    <property type="project" value="UniProtKB-EC"/>
</dbReference>
<dbReference type="GO" id="GO:0005524">
    <property type="term" value="F:ATP binding"/>
    <property type="evidence" value="ECO:0007669"/>
    <property type="project" value="UniProtKB-UniRule"/>
</dbReference>
<gene>
    <name evidence="18" type="ORF">SAMN04489742_3408</name>
</gene>
<dbReference type="InterPro" id="IPR000212">
    <property type="entry name" value="DNA_helicase_UvrD/REP"/>
</dbReference>
<dbReference type="InterPro" id="IPR011604">
    <property type="entry name" value="PDDEXK-like_dom_sf"/>
</dbReference>
<comment type="similarity">
    <text evidence="1">Belongs to the helicase family. UvrD subfamily.</text>
</comment>
<evidence type="ECO:0000256" key="3">
    <source>
        <dbReference type="ARBA" id="ARBA00022741"/>
    </source>
</evidence>
<evidence type="ECO:0000256" key="1">
    <source>
        <dbReference type="ARBA" id="ARBA00009922"/>
    </source>
</evidence>
<evidence type="ECO:0000256" key="7">
    <source>
        <dbReference type="ARBA" id="ARBA00022839"/>
    </source>
</evidence>
<dbReference type="PROSITE" id="PS51217">
    <property type="entry name" value="UVRD_HELICASE_CTER"/>
    <property type="match status" value="1"/>
</dbReference>
<sequence length="1122" mass="122521">MSIGQVLTTYAPDELARMLGQHLPTPEQADIISSPLQPLLVIAGAGSGKTATMADRVVWLVANGMVRPEEILGVTFTRKAAGELAARIRVQLNKLARHGLLPEGADDAAGLLEPKVSTYHSYANGLVSDYGLRLGIERDVVLLGSAQSWQLASQVVEAYDGDIGHLTAAKSTLVKAVMQFASECSEHLATPEEAIGFLQDDVERISSLPYVEGSTRQPKAAVVSLLNRLRTRITVAELAAQYGRAKRERGVLDYGDLVSLAAAIAKDVPQARELERLRYKVVLLDEFQDTSHAQMVLFSQLFGDGHPVTAVGDPNQSIYGFRGASAGQLFAFRQHFPLVDEDGQRSVAPASFLTVAWRNAINVLAMANTISSPLNRVDPNRPKPGRLEVPALRPRPNAVEGTVVLSRYRSESEEAEQVAAGVARARRTVFERDPETGRAEPVTTAVLCRRRAQIAGVAKALADKGIPYEIVGLAGLLSQPEIIDLVATLRVLADPGRSDSLMRLLAGARWRIGPADLMAFADWSRFLESQRRRAAEDRQTVDLDADEQASPLVVQQDLAEAASLVEALDRLPKPGWTSRNGRSLTPEALARLERLSAEVRQLRTFVGDELPLLLGEVERAMLLDIEVASKPGVTIHQARRHLDAFHDAAATFMQTAQRVDLLAFLAWLEAAAAEEGGLDVVQVDVSKDAVQLLTVHASKGLEWDAVFVPGLNDGAFPSGSDNRWSSGNEALPWPLRGDGADLPQWDTEQPDQLSWFTAEEVYKGEVQAHNEQEERRLAYVAYTRAKHLLVCSSAGWAGSKVKPCAPSIFLTELAELAQQDPSTVQVSTWISDEELGDTNPFREETETAFWPYDPLEGPLVYRGGEPEPARPGRRAAMEAASQTVLQAIAEDRKLEQGAPWARETELLLQEHNASRGANEIELPAHISASMLVELKDNPGEVTRSLRRPVPRRPGIAARKGTAFHSWVEEHFGTAGMLDLDDLSSPADSHVDQAYDLETMKATFKASEWAEKAPAAIEVPVETRVDEVVVRGRIDAVFRDQDGIWDLVDWKTGSPPSPDKLGIRAVQLAVYRLAWARLQGIDPAEVKAAFYYVAADKTVRPHDLAGEAELEAIVRAAYAGSER</sequence>
<dbReference type="InterPro" id="IPR027417">
    <property type="entry name" value="P-loop_NTPase"/>
</dbReference>
<dbReference type="EMBL" id="FNKH01000002">
    <property type="protein sequence ID" value="SDQ99369.1"/>
    <property type="molecule type" value="Genomic_DNA"/>
</dbReference>